<feature type="region of interest" description="Disordered" evidence="2">
    <location>
        <begin position="489"/>
        <end position="510"/>
    </location>
</feature>
<dbReference type="CDD" id="cd00177">
    <property type="entry name" value="START"/>
    <property type="match status" value="1"/>
</dbReference>
<dbReference type="CDD" id="cd04519">
    <property type="entry name" value="RasGAP"/>
    <property type="match status" value="1"/>
</dbReference>
<dbReference type="HOGENOM" id="CLU_009903_0_0_1"/>
<evidence type="ECO:0000259" key="3">
    <source>
        <dbReference type="PROSITE" id="PS50018"/>
    </source>
</evidence>
<dbReference type="InterPro" id="IPR001936">
    <property type="entry name" value="RasGAP_dom"/>
</dbReference>
<evidence type="ECO:0000313" key="5">
    <source>
        <dbReference type="EnsemblProtists" id="PYU1_T002614"/>
    </source>
</evidence>
<organism evidence="5 6">
    <name type="scientific">Globisporangium ultimum (strain ATCC 200006 / CBS 805.95 / DAOM BR144)</name>
    <name type="common">Pythium ultimum</name>
    <dbReference type="NCBI Taxonomy" id="431595"/>
    <lineage>
        <taxon>Eukaryota</taxon>
        <taxon>Sar</taxon>
        <taxon>Stramenopiles</taxon>
        <taxon>Oomycota</taxon>
        <taxon>Peronosporomycetes</taxon>
        <taxon>Pythiales</taxon>
        <taxon>Pythiaceae</taxon>
        <taxon>Globisporangium</taxon>
    </lineage>
</organism>
<dbReference type="SUPFAM" id="SSF55961">
    <property type="entry name" value="Bet v1-like"/>
    <property type="match status" value="1"/>
</dbReference>
<dbReference type="GO" id="GO:0005096">
    <property type="term" value="F:GTPase activator activity"/>
    <property type="evidence" value="ECO:0007669"/>
    <property type="project" value="UniProtKB-KW"/>
</dbReference>
<dbReference type="InParanoid" id="K3WCC3"/>
<feature type="domain" description="Ras-GAP" evidence="3">
    <location>
        <begin position="91"/>
        <end position="339"/>
    </location>
</feature>
<dbReference type="STRING" id="431595.K3WCC3"/>
<dbReference type="InterPro" id="IPR002913">
    <property type="entry name" value="START_lipid-bd_dom"/>
</dbReference>
<feature type="compositionally biased region" description="Low complexity" evidence="2">
    <location>
        <begin position="264"/>
        <end position="277"/>
    </location>
</feature>
<evidence type="ECO:0000256" key="1">
    <source>
        <dbReference type="ARBA" id="ARBA00022468"/>
    </source>
</evidence>
<dbReference type="eggNOG" id="KOG3508">
    <property type="taxonomic scope" value="Eukaryota"/>
</dbReference>
<dbReference type="EnsemblProtists" id="PYU1_T002614">
    <property type="protein sequence ID" value="PYU1_T002614"/>
    <property type="gene ID" value="PYU1_G002611"/>
</dbReference>
<dbReference type="OMA" id="CDLHSFV"/>
<dbReference type="Pfam" id="PF00616">
    <property type="entry name" value="RasGAP"/>
    <property type="match status" value="1"/>
</dbReference>
<reference evidence="6" key="1">
    <citation type="journal article" date="2010" name="Genome Biol.">
        <title>Genome sequence of the necrotrophic plant pathogen Pythium ultimum reveals original pathogenicity mechanisms and effector repertoire.</title>
        <authorList>
            <person name="Levesque C.A."/>
            <person name="Brouwer H."/>
            <person name="Cano L."/>
            <person name="Hamilton J.P."/>
            <person name="Holt C."/>
            <person name="Huitema E."/>
            <person name="Raffaele S."/>
            <person name="Robideau G.P."/>
            <person name="Thines M."/>
            <person name="Win J."/>
            <person name="Zerillo M.M."/>
            <person name="Beakes G.W."/>
            <person name="Boore J.L."/>
            <person name="Busam D."/>
            <person name="Dumas B."/>
            <person name="Ferriera S."/>
            <person name="Fuerstenberg S.I."/>
            <person name="Gachon C.M."/>
            <person name="Gaulin E."/>
            <person name="Govers F."/>
            <person name="Grenville-Briggs L."/>
            <person name="Horner N."/>
            <person name="Hostetler J."/>
            <person name="Jiang R.H."/>
            <person name="Johnson J."/>
            <person name="Krajaejun T."/>
            <person name="Lin H."/>
            <person name="Meijer H.J."/>
            <person name="Moore B."/>
            <person name="Morris P."/>
            <person name="Phuntmart V."/>
            <person name="Puiu D."/>
            <person name="Shetty J."/>
            <person name="Stajich J.E."/>
            <person name="Tripathy S."/>
            <person name="Wawra S."/>
            <person name="van West P."/>
            <person name="Whitty B.R."/>
            <person name="Coutinho P.M."/>
            <person name="Henrissat B."/>
            <person name="Martin F."/>
            <person name="Thomas P.D."/>
            <person name="Tyler B.M."/>
            <person name="De Vries R.P."/>
            <person name="Kamoun S."/>
            <person name="Yandell M."/>
            <person name="Tisserat N."/>
            <person name="Buell C.R."/>
        </authorList>
    </citation>
    <scope>NUCLEOTIDE SEQUENCE</scope>
    <source>
        <strain evidence="6">DAOM:BR144</strain>
    </source>
</reference>
<sequence>MMRVIRAARARFGHERERASTLPHSSTTVSTRHSRHSRRSTGAAETLDTTIKNAIESLTQDDAESALVFALVHDSEFRLATAIASNPAGADVNVIRALLFVFDTYEDQLRKFIGLLMFQEMVDTLNWNELFRANSATTAIIREYTCDLGMEFLQQALQDIIVEMWETTDSYEINPKHLQEGEDIEVNRERLEALADRILDRICNSAHLYPYQIAKIYRVLELEMMRLLERDRKSNISIPRLSAIGEEQQQQGEDRRSNTSLPRISSIGEDGSDDLSLSSNSAAREEFQMHLGGLVFLRFICPALVLPHKMHLTPNDEAPSKNLQRNLVLVAKLFQSLANNVEYGAREDYMLPFNPFLARNRSKLNRFYEQICQQSQNDNRRESMIARSHITPRISQVWTTINGKDSVVNLTGGVTVESSEENLPILRRWICENIEFITKEVAGDGKLRRRKKGIIVNSGLKKKKPKRKLKSVKSRSPFQHPDIDVVKEVDEESERIASRSRGASAPVSPEELDEMIGHTSHRDIQLMKLYYSKLSQKGLQLLFEANDSQSNHEWVTYKSKDHVDVLRRDSSRFVCPSTGFRSDKDRFVEMKASVVVKSTPRKLFQYLRSLDSMSEWDEYAGSIKKVEPLDDSRVIMYRSHPKLSLWPSWLVKPRDTCDLHSFVEKTGRYDTFAVLMESIPRPDVPEIKGTVRMSYATGGFLIEPSFGEDVEVSQGADPAQGAFAKLTCVVRADFKGILPRYLAESICYRQVLSILSIRSRVEASRAQTDSNWV</sequence>
<feature type="region of interest" description="Disordered" evidence="2">
    <location>
        <begin position="239"/>
        <end position="277"/>
    </location>
</feature>
<dbReference type="InterPro" id="IPR023393">
    <property type="entry name" value="START-like_dom_sf"/>
</dbReference>
<evidence type="ECO:0000256" key="2">
    <source>
        <dbReference type="SAM" id="MobiDB-lite"/>
    </source>
</evidence>
<dbReference type="Gene3D" id="1.10.506.10">
    <property type="entry name" value="GTPase Activation - p120gap, domain 1"/>
    <property type="match status" value="1"/>
</dbReference>
<dbReference type="PROSITE" id="PS50018">
    <property type="entry name" value="RAS_GTPASE_ACTIV_2"/>
    <property type="match status" value="1"/>
</dbReference>
<keyword evidence="6" id="KW-1185">Reference proteome</keyword>
<name>K3WCC3_GLOUD</name>
<reference evidence="5" key="3">
    <citation type="submission" date="2014-11" db="UniProtKB">
        <authorList>
            <consortium name="EnsemblProtists"/>
        </authorList>
    </citation>
    <scope>IDENTIFICATION</scope>
    <source>
        <strain evidence="5">DAOM BR144</strain>
    </source>
</reference>
<dbReference type="PANTHER" id="PTHR10194">
    <property type="entry name" value="RAS GTPASE-ACTIVATING PROTEINS"/>
    <property type="match status" value="1"/>
</dbReference>
<evidence type="ECO:0000259" key="4">
    <source>
        <dbReference type="PROSITE" id="PS50848"/>
    </source>
</evidence>
<dbReference type="InterPro" id="IPR039360">
    <property type="entry name" value="Ras_GTPase"/>
</dbReference>
<evidence type="ECO:0008006" key="7">
    <source>
        <dbReference type="Google" id="ProtNLM"/>
    </source>
</evidence>
<accession>K3WCC3</accession>
<dbReference type="GO" id="GO:0008289">
    <property type="term" value="F:lipid binding"/>
    <property type="evidence" value="ECO:0007669"/>
    <property type="project" value="InterPro"/>
</dbReference>
<dbReference type="Gene3D" id="3.30.530.20">
    <property type="match status" value="1"/>
</dbReference>
<dbReference type="Proteomes" id="UP000019132">
    <property type="component" value="Unassembled WGS sequence"/>
</dbReference>
<dbReference type="InterPro" id="IPR008936">
    <property type="entry name" value="Rho_GTPase_activation_prot"/>
</dbReference>
<dbReference type="PROSITE" id="PS50848">
    <property type="entry name" value="START"/>
    <property type="match status" value="1"/>
</dbReference>
<protein>
    <recommendedName>
        <fullName evidence="7">Ras-GAP domain-containing protein</fullName>
    </recommendedName>
</protein>
<evidence type="ECO:0000313" key="6">
    <source>
        <dbReference type="Proteomes" id="UP000019132"/>
    </source>
</evidence>
<dbReference type="SMART" id="SM00323">
    <property type="entry name" value="RasGAP"/>
    <property type="match status" value="1"/>
</dbReference>
<reference evidence="6" key="2">
    <citation type="submission" date="2010-04" db="EMBL/GenBank/DDBJ databases">
        <authorList>
            <person name="Buell R."/>
            <person name="Hamilton J."/>
            <person name="Hostetler J."/>
        </authorList>
    </citation>
    <scope>NUCLEOTIDE SEQUENCE [LARGE SCALE GENOMIC DNA]</scope>
    <source>
        <strain evidence="6">DAOM:BR144</strain>
    </source>
</reference>
<dbReference type="AlphaFoldDB" id="K3WCC3"/>
<feature type="domain" description="START" evidence="4">
    <location>
        <begin position="554"/>
        <end position="745"/>
    </location>
</feature>
<keyword evidence="1" id="KW-0343">GTPase activation</keyword>
<dbReference type="SUPFAM" id="SSF48350">
    <property type="entry name" value="GTPase activation domain, GAP"/>
    <property type="match status" value="1"/>
</dbReference>
<dbReference type="VEuPathDB" id="FungiDB:PYU1_G002611"/>
<proteinExistence type="predicted"/>
<feature type="region of interest" description="Disordered" evidence="2">
    <location>
        <begin position="14"/>
        <end position="43"/>
    </location>
</feature>